<organism evidence="4 5">
    <name type="scientific">Holdemanella biformis</name>
    <dbReference type="NCBI Taxonomy" id="1735"/>
    <lineage>
        <taxon>Bacteria</taxon>
        <taxon>Bacillati</taxon>
        <taxon>Bacillota</taxon>
        <taxon>Erysipelotrichia</taxon>
        <taxon>Erysipelotrichales</taxon>
        <taxon>Erysipelotrichaceae</taxon>
        <taxon>Holdemanella</taxon>
    </lineage>
</organism>
<gene>
    <name evidence="4" type="ORF">DW907_07890</name>
</gene>
<sequence>MLMAIYHLHCKVFSRSKGQTAIAAAAYRSGTKLEDHELGTVSDYTKKKGIAFSEIELPSNAPKEYADREVLWNAVQEVEKSKDAQLCREFEIALPKELSLVEQIELVRTFAKSLVSEGMIADYSIHDKNDGNPHVHILTTMRGIDDKGKWMSKQKKIYSLDEGGNRIPIIDKKTGQQKISNGRRQWKRETLLDTSWNSKEQLLAWRKRWSDICNEAIDKKNALIEEENLAVNLYAQQPEINHIDHRSYAEQGVNKTPTIHKGWQARKMERLGMTSERLEQNRRINQMNSIWSQLNDVSKKYRKYNEDHYQDYQKEVKNHERRIRNFRSSSGRSSGVTGHSGANYQNDVYSFAGNTQTEPASYREITAMSRRGKSSEGTDSAGLADQTSLSDIIRISDLIDDANSSMESEAETLIEAIINALFSGNKKKKKHELQLVR</sequence>
<dbReference type="InterPro" id="IPR005053">
    <property type="entry name" value="MobA_MobL"/>
</dbReference>
<protein>
    <recommendedName>
        <fullName evidence="3">MobA/MobL protein domain-containing protein</fullName>
    </recommendedName>
</protein>
<comment type="similarity">
    <text evidence="1">Belongs to the MobA/MobL family.</text>
</comment>
<evidence type="ECO:0000313" key="4">
    <source>
        <dbReference type="EMBL" id="RHB04045.1"/>
    </source>
</evidence>
<dbReference type="NCBIfam" id="NF041496">
    <property type="entry name" value="MobQ"/>
    <property type="match status" value="1"/>
</dbReference>
<comment type="caution">
    <text evidence="4">The sequence shown here is derived from an EMBL/GenBank/DDBJ whole genome shotgun (WGS) entry which is preliminary data.</text>
</comment>
<dbReference type="Gene3D" id="3.30.930.30">
    <property type="match status" value="1"/>
</dbReference>
<name>A0A413UBR5_9FIRM</name>
<evidence type="ECO:0000256" key="1">
    <source>
        <dbReference type="ARBA" id="ARBA00010873"/>
    </source>
</evidence>
<evidence type="ECO:0000259" key="3">
    <source>
        <dbReference type="Pfam" id="PF03389"/>
    </source>
</evidence>
<dbReference type="AlphaFoldDB" id="A0A413UBR5"/>
<feature type="domain" description="MobA/MobL protein" evidence="3">
    <location>
        <begin position="20"/>
        <end position="270"/>
    </location>
</feature>
<reference evidence="4 5" key="1">
    <citation type="submission" date="2018-08" db="EMBL/GenBank/DDBJ databases">
        <title>A genome reference for cultivated species of the human gut microbiota.</title>
        <authorList>
            <person name="Zou Y."/>
            <person name="Xue W."/>
            <person name="Luo G."/>
        </authorList>
    </citation>
    <scope>NUCLEOTIDE SEQUENCE [LARGE SCALE GENOMIC DNA]</scope>
    <source>
        <strain evidence="4 5">AM42-13AC</strain>
    </source>
</reference>
<dbReference type="Pfam" id="PF03389">
    <property type="entry name" value="MobA_MobL"/>
    <property type="match status" value="1"/>
</dbReference>
<dbReference type="Proteomes" id="UP000285288">
    <property type="component" value="Unassembled WGS sequence"/>
</dbReference>
<dbReference type="EMBL" id="QSGD01000030">
    <property type="protein sequence ID" value="RHB04045.1"/>
    <property type="molecule type" value="Genomic_DNA"/>
</dbReference>
<evidence type="ECO:0000313" key="5">
    <source>
        <dbReference type="Proteomes" id="UP000285288"/>
    </source>
</evidence>
<accession>A0A413UBR5</accession>
<evidence type="ECO:0000256" key="2">
    <source>
        <dbReference type="ARBA" id="ARBA00022971"/>
    </source>
</evidence>
<dbReference type="RefSeq" id="WP_118011607.1">
    <property type="nucleotide sequence ID" value="NZ_QSGD01000030.1"/>
</dbReference>
<proteinExistence type="inferred from homology"/>
<keyword evidence="2" id="KW-0184">Conjugation</keyword>